<dbReference type="CDD" id="cd01129">
    <property type="entry name" value="PulE-GspE-like"/>
    <property type="match status" value="1"/>
</dbReference>
<sequence length="565" mass="62079">MPVFLGGLARRLVSDKLLEEPQAIAATHSAKSQSVPFVAHIVATGLLDERSIAIAAADEFGVPMLDIAAFDLQNCQDKLIDISLIRRHRILPLTTRANSLSLATSDPGNIAVINEIKFHTGMNIEVIVAEEEKLNAAVDEFLLRQEKSYSTIASMANADLDNIEIDSTQREELDEQLNTADETPLVRFINSLLLDAFKMGASDIHFEPYEKTYRVRFRIDGVLHEITRPPIRLTGRLASRLKVMAQIDISEKRVPQDGRIRIKLPQNHTVDLRVNTLPTLWGEKIVLRVLDSHNAPLGIDMLGLEKTQKEHYLNALQNPQGLILVTGATGSGKTATLYSGLSILNTSERNISTVEDPVEINMTGINQVSINTKAGLGFASSLRAFLRQDPDIIMVGEIRDLETAEIAIRAAQTGHLVLSTLHTLNAAATISRLVSMGIPAFNLASTVSLIIAQRLARKLCSHCKESIDIPENILIEEGFSKQQLPRLQLYRAVGCDHCREGYRGRIGFYEVVPITATLSSTIMSNSDSIQIANQIKAEGILSLRESALLKVGLGLTSLDEANRLT</sequence>
<name>A0A2A5AYQ4_9GAMM</name>
<comment type="similarity">
    <text evidence="2">Belongs to the GSP E family.</text>
</comment>
<dbReference type="Proteomes" id="UP000218327">
    <property type="component" value="Unassembled WGS sequence"/>
</dbReference>
<dbReference type="FunFam" id="3.40.50.300:FF:000398">
    <property type="entry name" value="Type IV pilus assembly ATPase PilB"/>
    <property type="match status" value="1"/>
</dbReference>
<dbReference type="SUPFAM" id="SSF52540">
    <property type="entry name" value="P-loop containing nucleoside triphosphate hydrolases"/>
    <property type="match status" value="1"/>
</dbReference>
<dbReference type="GO" id="GO:0016887">
    <property type="term" value="F:ATP hydrolysis activity"/>
    <property type="evidence" value="ECO:0007669"/>
    <property type="project" value="InterPro"/>
</dbReference>
<dbReference type="EMBL" id="NVVJ01000026">
    <property type="protein sequence ID" value="PCJ24447.1"/>
    <property type="molecule type" value="Genomic_DNA"/>
</dbReference>
<dbReference type="InterPro" id="IPR037257">
    <property type="entry name" value="T2SS_E_N_sf"/>
</dbReference>
<keyword evidence="3" id="KW-0963">Cytoplasm</keyword>
<protein>
    <submittedName>
        <fullName evidence="7">Type IV-A pilus assembly ATPase PilB</fullName>
    </submittedName>
</protein>
<dbReference type="PANTHER" id="PTHR30258">
    <property type="entry name" value="TYPE II SECRETION SYSTEM PROTEIN GSPE-RELATED"/>
    <property type="match status" value="1"/>
</dbReference>
<reference evidence="8" key="1">
    <citation type="submission" date="2017-08" db="EMBL/GenBank/DDBJ databases">
        <title>A dynamic microbial community with high functional redundancy inhabits the cold, oxic subseafloor aquifer.</title>
        <authorList>
            <person name="Tully B.J."/>
            <person name="Wheat C.G."/>
            <person name="Glazer B.T."/>
            <person name="Huber J.A."/>
        </authorList>
    </citation>
    <scope>NUCLEOTIDE SEQUENCE [LARGE SCALE GENOMIC DNA]</scope>
</reference>
<dbReference type="FunFam" id="3.30.450.90:FF:000001">
    <property type="entry name" value="Type II secretion system ATPase GspE"/>
    <property type="match status" value="1"/>
</dbReference>
<proteinExistence type="inferred from homology"/>
<organism evidence="7 8">
    <name type="scientific">SAR86 cluster bacterium</name>
    <dbReference type="NCBI Taxonomy" id="2030880"/>
    <lineage>
        <taxon>Bacteria</taxon>
        <taxon>Pseudomonadati</taxon>
        <taxon>Pseudomonadota</taxon>
        <taxon>Gammaproteobacteria</taxon>
        <taxon>SAR86 cluster</taxon>
    </lineage>
</organism>
<dbReference type="InterPro" id="IPR027417">
    <property type="entry name" value="P-loop_NTPase"/>
</dbReference>
<evidence type="ECO:0000256" key="4">
    <source>
        <dbReference type="ARBA" id="ARBA00022741"/>
    </source>
</evidence>
<comment type="subcellular location">
    <subcellularLocation>
        <location evidence="1">Cytoplasm</location>
    </subcellularLocation>
</comment>
<evidence type="ECO:0000256" key="1">
    <source>
        <dbReference type="ARBA" id="ARBA00004496"/>
    </source>
</evidence>
<dbReference type="Gene3D" id="3.30.300.160">
    <property type="entry name" value="Type II secretion system, protein E, N-terminal domain"/>
    <property type="match status" value="1"/>
</dbReference>
<dbReference type="NCBIfam" id="TIGR02538">
    <property type="entry name" value="type_IV_pilB"/>
    <property type="match status" value="1"/>
</dbReference>
<dbReference type="SUPFAM" id="SSF160246">
    <property type="entry name" value="EspE N-terminal domain-like"/>
    <property type="match status" value="1"/>
</dbReference>
<dbReference type="Pfam" id="PF00437">
    <property type="entry name" value="T2SSE"/>
    <property type="match status" value="1"/>
</dbReference>
<evidence type="ECO:0000313" key="8">
    <source>
        <dbReference type="Proteomes" id="UP000218327"/>
    </source>
</evidence>
<evidence type="ECO:0000256" key="2">
    <source>
        <dbReference type="ARBA" id="ARBA00006611"/>
    </source>
</evidence>
<evidence type="ECO:0000259" key="6">
    <source>
        <dbReference type="PROSITE" id="PS00662"/>
    </source>
</evidence>
<dbReference type="Pfam" id="PF05157">
    <property type="entry name" value="MshEN"/>
    <property type="match status" value="1"/>
</dbReference>
<dbReference type="PANTHER" id="PTHR30258:SF1">
    <property type="entry name" value="PROTEIN TRANSPORT PROTEIN HOFB HOMOLOG"/>
    <property type="match status" value="1"/>
</dbReference>
<dbReference type="Gene3D" id="3.40.50.300">
    <property type="entry name" value="P-loop containing nucleotide triphosphate hydrolases"/>
    <property type="match status" value="1"/>
</dbReference>
<dbReference type="GO" id="GO:0009297">
    <property type="term" value="P:pilus assembly"/>
    <property type="evidence" value="ECO:0007669"/>
    <property type="project" value="InterPro"/>
</dbReference>
<evidence type="ECO:0000256" key="3">
    <source>
        <dbReference type="ARBA" id="ARBA00022490"/>
    </source>
</evidence>
<gene>
    <name evidence="7" type="primary">pilB</name>
    <name evidence="7" type="ORF">COA96_09365</name>
</gene>
<dbReference type="InterPro" id="IPR001482">
    <property type="entry name" value="T2SS/T4SS_dom"/>
</dbReference>
<keyword evidence="4" id="KW-0547">Nucleotide-binding</keyword>
<accession>A0A2A5AYQ4</accession>
<dbReference type="GO" id="GO:0005886">
    <property type="term" value="C:plasma membrane"/>
    <property type="evidence" value="ECO:0007669"/>
    <property type="project" value="TreeGrafter"/>
</dbReference>
<dbReference type="Gene3D" id="3.30.450.90">
    <property type="match status" value="1"/>
</dbReference>
<dbReference type="InterPro" id="IPR007831">
    <property type="entry name" value="T2SS_GspE_N"/>
</dbReference>
<dbReference type="GO" id="GO:0005524">
    <property type="term" value="F:ATP binding"/>
    <property type="evidence" value="ECO:0007669"/>
    <property type="project" value="UniProtKB-KW"/>
</dbReference>
<dbReference type="GO" id="GO:0005737">
    <property type="term" value="C:cytoplasm"/>
    <property type="evidence" value="ECO:0007669"/>
    <property type="project" value="UniProtKB-SubCell"/>
</dbReference>
<comment type="caution">
    <text evidence="7">The sequence shown here is derived from an EMBL/GenBank/DDBJ whole genome shotgun (WGS) entry which is preliminary data.</text>
</comment>
<keyword evidence="5" id="KW-0067">ATP-binding</keyword>
<dbReference type="AlphaFoldDB" id="A0A2A5AYQ4"/>
<dbReference type="InterPro" id="IPR013374">
    <property type="entry name" value="ATPase_typ4_pilus-assembl_PilB"/>
</dbReference>
<evidence type="ECO:0000313" key="7">
    <source>
        <dbReference type="EMBL" id="PCJ24447.1"/>
    </source>
</evidence>
<dbReference type="PROSITE" id="PS00662">
    <property type="entry name" value="T2SP_E"/>
    <property type="match status" value="1"/>
</dbReference>
<evidence type="ECO:0000256" key="5">
    <source>
        <dbReference type="ARBA" id="ARBA00022840"/>
    </source>
</evidence>
<feature type="domain" description="Bacterial type II secretion system protein E" evidence="6">
    <location>
        <begin position="386"/>
        <end position="400"/>
    </location>
</feature>